<comment type="caution">
    <text evidence="7">The sequence shown here is derived from an EMBL/GenBank/DDBJ whole genome shotgun (WGS) entry which is preliminary data.</text>
</comment>
<keyword evidence="3 6" id="KW-1133">Transmembrane helix</keyword>
<evidence type="ECO:0000256" key="2">
    <source>
        <dbReference type="ARBA" id="ARBA00022692"/>
    </source>
</evidence>
<sequence length="231" mass="24580">MNGFDIAILLVVAISALLAFARGFVREALSMAAMFIAILAVLWGFPVFREPMRGMIETGWLADAATVAGIFILVYIAVRVATGRIHEWIHDSEPLGILDRTAGLLFGVARGFALVGVVCLVVTSIAPPSMLPKRFVEAKFYPMVMLTADALKHLAPQAGQAATNMARGAAAAGEGLAQARKGDTGNLVDSSVDEEPIKDQKTPAWDLPPPKPKSADRPSNDPATSNQESKK</sequence>
<reference evidence="7 8" key="1">
    <citation type="journal article" date="2018" name="Genome Announc.">
        <title>Draft Genome Sequence of "Candidatus Phycosocius bacilliformis," an Alphaproteobacterial Ectosymbiont of the Hydrocarbon-Producing Green Alga Botryococcus braunii.</title>
        <authorList>
            <person name="Tanabe Y."/>
            <person name="Yamaguchi H."/>
            <person name="Watanabe M.M."/>
        </authorList>
    </citation>
    <scope>NUCLEOTIDE SEQUENCE [LARGE SCALE GENOMIC DNA]</scope>
    <source>
        <strain evidence="7 8">BOTRYCO-2</strain>
    </source>
</reference>
<feature type="region of interest" description="Disordered" evidence="5">
    <location>
        <begin position="176"/>
        <end position="231"/>
    </location>
</feature>
<gene>
    <name evidence="7" type="ORF">PbB2_00996</name>
</gene>
<comment type="subcellular location">
    <subcellularLocation>
        <location evidence="1">Membrane</location>
        <topology evidence="1">Multi-pass membrane protein</topology>
    </subcellularLocation>
</comment>
<dbReference type="OrthoDB" id="7185709at2"/>
<keyword evidence="2 6" id="KW-0812">Transmembrane</keyword>
<dbReference type="PANTHER" id="PTHR36926">
    <property type="entry name" value="COLICIN V PRODUCTION PROTEIN"/>
    <property type="match status" value="1"/>
</dbReference>
<evidence type="ECO:0000256" key="1">
    <source>
        <dbReference type="ARBA" id="ARBA00004141"/>
    </source>
</evidence>
<evidence type="ECO:0000313" key="8">
    <source>
        <dbReference type="Proteomes" id="UP000245086"/>
    </source>
</evidence>
<dbReference type="GO" id="GO:0016020">
    <property type="term" value="C:membrane"/>
    <property type="evidence" value="ECO:0007669"/>
    <property type="project" value="UniProtKB-SubCell"/>
</dbReference>
<dbReference type="PANTHER" id="PTHR36926:SF1">
    <property type="entry name" value="COLICIN V PRODUCTION PROTEIN"/>
    <property type="match status" value="1"/>
</dbReference>
<dbReference type="RefSeq" id="WP_108984183.1">
    <property type="nucleotide sequence ID" value="NZ_BFBR01000002.1"/>
</dbReference>
<protein>
    <recommendedName>
        <fullName evidence="9">Colicin V production protein</fullName>
    </recommendedName>
</protein>
<evidence type="ECO:0000256" key="6">
    <source>
        <dbReference type="SAM" id="Phobius"/>
    </source>
</evidence>
<feature type="transmembrane region" description="Helical" evidence="6">
    <location>
        <begin position="102"/>
        <end position="126"/>
    </location>
</feature>
<dbReference type="AlphaFoldDB" id="A0A2P2E8G2"/>
<accession>A0A2P2E8G2</accession>
<evidence type="ECO:0000256" key="3">
    <source>
        <dbReference type="ARBA" id="ARBA00022989"/>
    </source>
</evidence>
<feature type="transmembrane region" description="Helical" evidence="6">
    <location>
        <begin position="60"/>
        <end position="82"/>
    </location>
</feature>
<dbReference type="InterPro" id="IPR052719">
    <property type="entry name" value="CvpA-like"/>
</dbReference>
<proteinExistence type="predicted"/>
<keyword evidence="8" id="KW-1185">Reference proteome</keyword>
<name>A0A2P2E8G2_9PROT</name>
<organism evidence="7 8">
    <name type="scientific">Candidatus Phycosocius bacilliformis</name>
    <dbReference type="NCBI Taxonomy" id="1445552"/>
    <lineage>
        <taxon>Bacteria</taxon>
        <taxon>Pseudomonadati</taxon>
        <taxon>Pseudomonadota</taxon>
        <taxon>Alphaproteobacteria</taxon>
        <taxon>Caulobacterales</taxon>
        <taxon>Caulobacterales incertae sedis</taxon>
        <taxon>Candidatus Phycosocius</taxon>
    </lineage>
</organism>
<evidence type="ECO:0000256" key="5">
    <source>
        <dbReference type="SAM" id="MobiDB-lite"/>
    </source>
</evidence>
<evidence type="ECO:0008006" key="9">
    <source>
        <dbReference type="Google" id="ProtNLM"/>
    </source>
</evidence>
<dbReference type="InterPro" id="IPR003825">
    <property type="entry name" value="Colicin-V_CvpA"/>
</dbReference>
<dbReference type="EMBL" id="BFBR01000002">
    <property type="protein sequence ID" value="GBF57331.1"/>
    <property type="molecule type" value="Genomic_DNA"/>
</dbReference>
<dbReference type="GO" id="GO:0009403">
    <property type="term" value="P:toxin biosynthetic process"/>
    <property type="evidence" value="ECO:0007669"/>
    <property type="project" value="InterPro"/>
</dbReference>
<keyword evidence="4 6" id="KW-0472">Membrane</keyword>
<evidence type="ECO:0000256" key="4">
    <source>
        <dbReference type="ARBA" id="ARBA00023136"/>
    </source>
</evidence>
<evidence type="ECO:0000313" key="7">
    <source>
        <dbReference type="EMBL" id="GBF57331.1"/>
    </source>
</evidence>
<dbReference type="Proteomes" id="UP000245086">
    <property type="component" value="Unassembled WGS sequence"/>
</dbReference>
<dbReference type="Pfam" id="PF02674">
    <property type="entry name" value="Colicin_V"/>
    <property type="match status" value="1"/>
</dbReference>
<feature type="transmembrane region" description="Helical" evidence="6">
    <location>
        <begin position="31"/>
        <end position="48"/>
    </location>
</feature>
<feature type="compositionally biased region" description="Polar residues" evidence="5">
    <location>
        <begin position="221"/>
        <end position="231"/>
    </location>
</feature>